<evidence type="ECO:0008006" key="3">
    <source>
        <dbReference type="Google" id="ProtNLM"/>
    </source>
</evidence>
<evidence type="ECO:0000313" key="2">
    <source>
        <dbReference type="EMBL" id="KKM07083.1"/>
    </source>
</evidence>
<dbReference type="EMBL" id="LAZR01015851">
    <property type="protein sequence ID" value="KKM07083.1"/>
    <property type="molecule type" value="Genomic_DNA"/>
</dbReference>
<proteinExistence type="predicted"/>
<feature type="compositionally biased region" description="Polar residues" evidence="1">
    <location>
        <begin position="241"/>
        <end position="251"/>
    </location>
</feature>
<accession>A0A0F9K7C7</accession>
<dbReference type="AlphaFoldDB" id="A0A0F9K7C7"/>
<feature type="compositionally biased region" description="Polar residues" evidence="1">
    <location>
        <begin position="200"/>
        <end position="209"/>
    </location>
</feature>
<feature type="compositionally biased region" description="Basic and acidic residues" evidence="1">
    <location>
        <begin position="139"/>
        <end position="152"/>
    </location>
</feature>
<organism evidence="2">
    <name type="scientific">marine sediment metagenome</name>
    <dbReference type="NCBI Taxonomy" id="412755"/>
    <lineage>
        <taxon>unclassified sequences</taxon>
        <taxon>metagenomes</taxon>
        <taxon>ecological metagenomes</taxon>
    </lineage>
</organism>
<dbReference type="InterPro" id="IPR000836">
    <property type="entry name" value="PRTase_dom"/>
</dbReference>
<feature type="region of interest" description="Disordered" evidence="1">
    <location>
        <begin position="200"/>
        <end position="271"/>
    </location>
</feature>
<sequence length="271" mass="28681">HATHGPVLVVDDVLTTGASMHKVADEYEDAVLLVAFARKAQPGVHAVFTQVTPREDELRGVLQCIKDYATPAHSNIASLELAIDGIFKAADDALSPREGAAQQEGGSAIGGTAAAEGVNAEIGLLTPAHEDDPDSRTASAHEGDKRRDKDPLTSEAQNEAAQPKAMIRCDHHDASEGQSTCPNCGQDVGVLRCKKTTTGQLSSKNYSPTPTVPPRRGRANRGVEEQECTSLVGTSYAPEISNRSQPVSQPATRVDRRVDEGSRPSQTGSRA</sequence>
<evidence type="ECO:0000256" key="1">
    <source>
        <dbReference type="SAM" id="MobiDB-lite"/>
    </source>
</evidence>
<dbReference type="CDD" id="cd06223">
    <property type="entry name" value="PRTases_typeI"/>
    <property type="match status" value="1"/>
</dbReference>
<dbReference type="InterPro" id="IPR029057">
    <property type="entry name" value="PRTase-like"/>
</dbReference>
<gene>
    <name evidence="2" type="ORF">LCGC14_1737550</name>
</gene>
<dbReference type="SUPFAM" id="SSF53271">
    <property type="entry name" value="PRTase-like"/>
    <property type="match status" value="1"/>
</dbReference>
<name>A0A0F9K7C7_9ZZZZ</name>
<feature type="compositionally biased region" description="Basic and acidic residues" evidence="1">
    <location>
        <begin position="253"/>
        <end position="262"/>
    </location>
</feature>
<comment type="caution">
    <text evidence="2">The sequence shown here is derived from an EMBL/GenBank/DDBJ whole genome shotgun (WGS) entry which is preliminary data.</text>
</comment>
<feature type="region of interest" description="Disordered" evidence="1">
    <location>
        <begin position="125"/>
        <end position="164"/>
    </location>
</feature>
<protein>
    <recommendedName>
        <fullName evidence="3">Phosphoribosyltransferase domain-containing protein</fullName>
    </recommendedName>
</protein>
<reference evidence="2" key="1">
    <citation type="journal article" date="2015" name="Nature">
        <title>Complex archaea that bridge the gap between prokaryotes and eukaryotes.</title>
        <authorList>
            <person name="Spang A."/>
            <person name="Saw J.H."/>
            <person name="Jorgensen S.L."/>
            <person name="Zaremba-Niedzwiedzka K."/>
            <person name="Martijn J."/>
            <person name="Lind A.E."/>
            <person name="van Eijk R."/>
            <person name="Schleper C."/>
            <person name="Guy L."/>
            <person name="Ettema T.J."/>
        </authorList>
    </citation>
    <scope>NUCLEOTIDE SEQUENCE</scope>
</reference>
<feature type="non-terminal residue" evidence="2">
    <location>
        <position position="1"/>
    </location>
</feature>